<dbReference type="AlphaFoldDB" id="A0A4Q4SYD4"/>
<feature type="region of interest" description="Disordered" evidence="1">
    <location>
        <begin position="226"/>
        <end position="247"/>
    </location>
</feature>
<evidence type="ECO:0000313" key="2">
    <source>
        <dbReference type="EMBL" id="RYO92711.1"/>
    </source>
</evidence>
<proteinExistence type="predicted"/>
<sequence>MPLPPLTTPVPQPVFMPGMSYEAGGGPPEVHASPLPVRPKPGGGGDDDDASSESSKTLSKHSTPSSSSASTPGRTPFPLPKLRLQINDLRHTGAAVFLTSVAAESVLETGAQSVLRTLYVSPGSPEWRRSAPATRSVTLVLRDMDGVAYTAGTELDDAHKEIHLSLRYVLRIAPPAPERRTSEITGVLVHELVHCFQHNGCGTCPGGLVEGVADFVRLRCGLAPPHWRRPGPPGDGGDNDAPAPPDRWDAGYQHTAYFLDYLESRFGEGTVRRLNEKLRAERYEEKRFWTELLGRPVELLWQDYRDDVLGGGDGEGESETTPRAAVSEATQT</sequence>
<gene>
    <name evidence="2" type="ORF">DL764_008087</name>
</gene>
<keyword evidence="3" id="KW-1185">Reference proteome</keyword>
<protein>
    <recommendedName>
        <fullName evidence="4">PBSP domain-containing protein</fullName>
    </recommendedName>
</protein>
<dbReference type="InterPro" id="IPR007541">
    <property type="entry name" value="Uncharacterised_BSP"/>
</dbReference>
<feature type="region of interest" description="Disordered" evidence="1">
    <location>
        <begin position="1"/>
        <end position="79"/>
    </location>
</feature>
<accession>A0A4Q4SYD4</accession>
<dbReference type="Pfam" id="PF04450">
    <property type="entry name" value="BSP"/>
    <property type="match status" value="1"/>
</dbReference>
<dbReference type="OrthoDB" id="891726at2759"/>
<dbReference type="EMBL" id="QJNU01000601">
    <property type="protein sequence ID" value="RYO92711.1"/>
    <property type="molecule type" value="Genomic_DNA"/>
</dbReference>
<evidence type="ECO:0008006" key="4">
    <source>
        <dbReference type="Google" id="ProtNLM"/>
    </source>
</evidence>
<dbReference type="STRING" id="155417.A0A4Q4SYD4"/>
<feature type="region of interest" description="Disordered" evidence="1">
    <location>
        <begin position="308"/>
        <end position="332"/>
    </location>
</feature>
<name>A0A4Q4SYD4_9PEZI</name>
<feature type="compositionally biased region" description="Pro residues" evidence="1">
    <location>
        <begin position="1"/>
        <end position="14"/>
    </location>
</feature>
<organism evidence="2 3">
    <name type="scientific">Monosporascus ibericus</name>
    <dbReference type="NCBI Taxonomy" id="155417"/>
    <lineage>
        <taxon>Eukaryota</taxon>
        <taxon>Fungi</taxon>
        <taxon>Dikarya</taxon>
        <taxon>Ascomycota</taxon>
        <taxon>Pezizomycotina</taxon>
        <taxon>Sordariomycetes</taxon>
        <taxon>Xylariomycetidae</taxon>
        <taxon>Xylariales</taxon>
        <taxon>Xylariales incertae sedis</taxon>
        <taxon>Monosporascus</taxon>
    </lineage>
</organism>
<dbReference type="Proteomes" id="UP000293360">
    <property type="component" value="Unassembled WGS sequence"/>
</dbReference>
<feature type="compositionally biased region" description="Low complexity" evidence="1">
    <location>
        <begin position="52"/>
        <end position="72"/>
    </location>
</feature>
<dbReference type="PANTHER" id="PTHR33321:SF12">
    <property type="entry name" value="PLANT BASIC SECRETORY PROTEIN (BSP) FAMILY PROTEIN"/>
    <property type="match status" value="1"/>
</dbReference>
<evidence type="ECO:0000256" key="1">
    <source>
        <dbReference type="SAM" id="MobiDB-lite"/>
    </source>
</evidence>
<evidence type="ECO:0000313" key="3">
    <source>
        <dbReference type="Proteomes" id="UP000293360"/>
    </source>
</evidence>
<dbReference type="PANTHER" id="PTHR33321">
    <property type="match status" value="1"/>
</dbReference>
<reference evidence="2 3" key="1">
    <citation type="submission" date="2018-06" db="EMBL/GenBank/DDBJ databases">
        <title>Complete Genomes of Monosporascus.</title>
        <authorList>
            <person name="Robinson A.J."/>
            <person name="Natvig D.O."/>
        </authorList>
    </citation>
    <scope>NUCLEOTIDE SEQUENCE [LARGE SCALE GENOMIC DNA]</scope>
    <source>
        <strain evidence="2 3">CBS 110550</strain>
    </source>
</reference>
<comment type="caution">
    <text evidence="2">The sequence shown here is derived from an EMBL/GenBank/DDBJ whole genome shotgun (WGS) entry which is preliminary data.</text>
</comment>